<evidence type="ECO:0000256" key="8">
    <source>
        <dbReference type="PROSITE-ProRule" id="PRU01161"/>
    </source>
</evidence>
<evidence type="ECO:0000256" key="1">
    <source>
        <dbReference type="ARBA" id="ARBA00013278"/>
    </source>
</evidence>
<evidence type="ECO:0000256" key="7">
    <source>
        <dbReference type="PROSITE-ProRule" id="PRU00023"/>
    </source>
</evidence>
<protein>
    <recommendedName>
        <fullName evidence="1">phospholipase A2</fullName>
        <ecNumber evidence="1">3.1.1.4</ecNumber>
    </recommendedName>
</protein>
<feature type="active site" description="Nucleophile" evidence="8">
    <location>
        <position position="416"/>
    </location>
</feature>
<feature type="repeat" description="ANK" evidence="7">
    <location>
        <begin position="279"/>
        <end position="305"/>
    </location>
</feature>
<dbReference type="GO" id="GO:2000304">
    <property type="term" value="P:positive regulation of ceramide biosynthetic process"/>
    <property type="evidence" value="ECO:0007669"/>
    <property type="project" value="TreeGrafter"/>
</dbReference>
<organism evidence="11 12">
    <name type="scientific">Pristionchus entomophagus</name>
    <dbReference type="NCBI Taxonomy" id="358040"/>
    <lineage>
        <taxon>Eukaryota</taxon>
        <taxon>Metazoa</taxon>
        <taxon>Ecdysozoa</taxon>
        <taxon>Nematoda</taxon>
        <taxon>Chromadorea</taxon>
        <taxon>Rhabditida</taxon>
        <taxon>Rhabditina</taxon>
        <taxon>Diplogasteromorpha</taxon>
        <taxon>Diplogasteroidea</taxon>
        <taxon>Neodiplogasteridae</taxon>
        <taxon>Pristionchus</taxon>
    </lineage>
</organism>
<gene>
    <name evidence="11" type="ORF">PENTCL1PPCAC_28379</name>
</gene>
<evidence type="ECO:0000259" key="10">
    <source>
        <dbReference type="PROSITE" id="PS51635"/>
    </source>
</evidence>
<dbReference type="PROSITE" id="PS51635">
    <property type="entry name" value="PNPLA"/>
    <property type="match status" value="1"/>
</dbReference>
<dbReference type="PANTHER" id="PTHR24139:SF34">
    <property type="entry name" value="85_88 KDA CALCIUM-INDEPENDENT PHOSPHOLIPASE A2"/>
    <property type="match status" value="1"/>
</dbReference>
<dbReference type="PROSITE" id="PS50297">
    <property type="entry name" value="ANK_REP_REGION"/>
    <property type="match status" value="1"/>
</dbReference>
<dbReference type="SUPFAM" id="SSF52151">
    <property type="entry name" value="FabD/lysophospholipase-like"/>
    <property type="match status" value="1"/>
</dbReference>
<dbReference type="GO" id="GO:0047499">
    <property type="term" value="F:calcium-independent phospholipase A2 activity"/>
    <property type="evidence" value="ECO:0007669"/>
    <property type="project" value="InterPro"/>
</dbReference>
<feature type="short sequence motif" description="GXGXXG" evidence="8">
    <location>
        <begin position="382"/>
        <end position="387"/>
    </location>
</feature>
<feature type="domain" description="PNPLA" evidence="10">
    <location>
        <begin position="378"/>
        <end position="566"/>
    </location>
</feature>
<keyword evidence="5 8" id="KW-0443">Lipid metabolism</keyword>
<dbReference type="Pfam" id="PF00023">
    <property type="entry name" value="Ank"/>
    <property type="match status" value="1"/>
</dbReference>
<sequence>SMQNREEKREKKLMWDLEVWGMLLGHHLTERTSKRCMYYVGRYILRVEEKYMENEVKEFKVAETNEAALKDWTPLRDRDLEKSLGKPSNGRSEVYSKINGIEFKTIITLSDAKFEIVVGTQKNPNMDILKYNWELALIMDEYITLFLEGKSRNTMKERLKEAMELLCSINAEGINTIRKACVNPVLLRLIKDMCVGKKSPFIIKKHERSRTNRCVFFWRSDNGGDEAIRDDKKLMMAGIRAVAMGIPVHPLHDAIECDDLDAVVLLLANGVYPDARNEHGHRPLYLALENGQMYLVKALLLFGADPKKEVAKGKTFAQAVHPQIKPVFQEILNIIDENFELEEDPQFKIDDFNRSRYERALIDIEKSLSEGAEIDNLLSLDGGGIRGLVLIEIMDSLEKKYGPALLDRFRWVAGTSTGAIMAIALGLGKDVAECRRIYFRLKDLVFYRTTWLNPYPVEPLEKFLQREFGETTTMGSLDNKPTSGVPKKRKNVVVTTADCSETTVKLKLFRNYAVPDQSKQDNDEAAKETTWEAARSSSAAPLYFPPAARKYVDGSIIANNPVVPLLKDFACCQDAKSLGLGKTPHEKPARLGVVLSLGTGWKPLTSGKELEAPQIAESGWQACGVNLFGLPGYVSDAVKNYGQVLKGIKNQILRSEASVDNARDWAFSLNGAFFRFNPLLEEKIALDETDNKVLIDLLWRTRVYMRYQKSHVDMFVKILQKTTTESDDKTSIKTWSTQSSGDEQEEEQEASEIELANIDYLSSARNEIEKDQKVLARVRVLNNSKLPDAISPDGENYLKLARNELENDPIVIARVRLSRSIKLPAAISPDGENYLKLERIELEKDPRVLSRIHVLENNKLPDAILPDGESYLKLARIELEKDPRVLIRVRVHENDKLPVVITPDGENYVQL</sequence>
<dbReference type="InterPro" id="IPR002641">
    <property type="entry name" value="PNPLA_dom"/>
</dbReference>
<proteinExistence type="predicted"/>
<dbReference type="PROSITE" id="PS50088">
    <property type="entry name" value="ANK_REPEAT"/>
    <property type="match status" value="1"/>
</dbReference>
<keyword evidence="12" id="KW-1185">Reference proteome</keyword>
<feature type="active site" description="Proton acceptor" evidence="8">
    <location>
        <position position="553"/>
    </location>
</feature>
<keyword evidence="2" id="KW-0677">Repeat</keyword>
<comment type="caution">
    <text evidence="8">Lacks conserved residue(s) required for the propagation of feature annotation.</text>
</comment>
<dbReference type="GO" id="GO:0052816">
    <property type="term" value="F:long-chain fatty acyl-CoA hydrolase activity"/>
    <property type="evidence" value="ECO:0007669"/>
    <property type="project" value="TreeGrafter"/>
</dbReference>
<evidence type="ECO:0000256" key="2">
    <source>
        <dbReference type="ARBA" id="ARBA00022737"/>
    </source>
</evidence>
<dbReference type="GO" id="GO:0016042">
    <property type="term" value="P:lipid catabolic process"/>
    <property type="evidence" value="ECO:0007669"/>
    <property type="project" value="UniProtKB-UniRule"/>
</dbReference>
<evidence type="ECO:0000256" key="3">
    <source>
        <dbReference type="ARBA" id="ARBA00022801"/>
    </source>
</evidence>
<dbReference type="GO" id="GO:0005739">
    <property type="term" value="C:mitochondrion"/>
    <property type="evidence" value="ECO:0007669"/>
    <property type="project" value="TreeGrafter"/>
</dbReference>
<feature type="region of interest" description="Disordered" evidence="9">
    <location>
        <begin position="729"/>
        <end position="749"/>
    </location>
</feature>
<accession>A0AAV5UIX3</accession>
<dbReference type="EC" id="3.1.1.4" evidence="1"/>
<dbReference type="InterPro" id="IPR002110">
    <property type="entry name" value="Ankyrin_rpt"/>
</dbReference>
<evidence type="ECO:0000313" key="12">
    <source>
        <dbReference type="Proteomes" id="UP001432027"/>
    </source>
</evidence>
<evidence type="ECO:0000256" key="6">
    <source>
        <dbReference type="ARBA" id="ARBA00023422"/>
    </source>
</evidence>
<feature type="short sequence motif" description="GXSXG" evidence="8">
    <location>
        <begin position="414"/>
        <end position="418"/>
    </location>
</feature>
<evidence type="ECO:0000256" key="4">
    <source>
        <dbReference type="ARBA" id="ARBA00023043"/>
    </source>
</evidence>
<dbReference type="InterPro" id="IPR047148">
    <property type="entry name" value="PLPL9"/>
</dbReference>
<feature type="non-terminal residue" evidence="11">
    <location>
        <position position="1"/>
    </location>
</feature>
<dbReference type="Proteomes" id="UP001432027">
    <property type="component" value="Unassembled WGS sequence"/>
</dbReference>
<dbReference type="Gene3D" id="1.25.40.20">
    <property type="entry name" value="Ankyrin repeat-containing domain"/>
    <property type="match status" value="1"/>
</dbReference>
<dbReference type="Gene3D" id="3.40.1090.10">
    <property type="entry name" value="Cytosolic phospholipase A2 catalytic domain"/>
    <property type="match status" value="1"/>
</dbReference>
<evidence type="ECO:0000256" key="9">
    <source>
        <dbReference type="SAM" id="MobiDB-lite"/>
    </source>
</evidence>
<dbReference type="SMART" id="SM00248">
    <property type="entry name" value="ANK"/>
    <property type="match status" value="2"/>
</dbReference>
<evidence type="ECO:0000313" key="11">
    <source>
        <dbReference type="EMBL" id="GMT06205.1"/>
    </source>
</evidence>
<dbReference type="InterPro" id="IPR036770">
    <property type="entry name" value="Ankyrin_rpt-contain_sf"/>
</dbReference>
<keyword evidence="8" id="KW-0442">Lipid degradation</keyword>
<dbReference type="AlphaFoldDB" id="A0AAV5UIX3"/>
<name>A0AAV5UIX3_9BILA</name>
<feature type="non-terminal residue" evidence="11">
    <location>
        <position position="911"/>
    </location>
</feature>
<dbReference type="SUPFAM" id="SSF48403">
    <property type="entry name" value="Ankyrin repeat"/>
    <property type="match status" value="1"/>
</dbReference>
<dbReference type="PANTHER" id="PTHR24139">
    <property type="entry name" value="CALCIUM-INDEPENDENT PHOSPHOLIPASE A2"/>
    <property type="match status" value="1"/>
</dbReference>
<keyword evidence="3 8" id="KW-0378">Hydrolase</keyword>
<dbReference type="EMBL" id="BTSX01000006">
    <property type="protein sequence ID" value="GMT06205.1"/>
    <property type="molecule type" value="Genomic_DNA"/>
</dbReference>
<comment type="catalytic activity">
    <reaction evidence="6">
        <text>a 1,2-diacyl-sn-glycero-3-phosphocholine + H2O = a 1-acyl-sn-glycero-3-phosphocholine + a fatty acid + H(+)</text>
        <dbReference type="Rhea" id="RHEA:15801"/>
        <dbReference type="ChEBI" id="CHEBI:15377"/>
        <dbReference type="ChEBI" id="CHEBI:15378"/>
        <dbReference type="ChEBI" id="CHEBI:28868"/>
        <dbReference type="ChEBI" id="CHEBI:57643"/>
        <dbReference type="ChEBI" id="CHEBI:58168"/>
        <dbReference type="EC" id="3.1.1.4"/>
    </reaction>
    <physiologicalReaction direction="left-to-right" evidence="6">
        <dbReference type="Rhea" id="RHEA:15802"/>
    </physiologicalReaction>
</comment>
<dbReference type="Pfam" id="PF01734">
    <property type="entry name" value="Patatin"/>
    <property type="match status" value="1"/>
</dbReference>
<comment type="caution">
    <text evidence="11">The sequence shown here is derived from an EMBL/GenBank/DDBJ whole genome shotgun (WGS) entry which is preliminary data.</text>
</comment>
<evidence type="ECO:0000256" key="5">
    <source>
        <dbReference type="ARBA" id="ARBA00023098"/>
    </source>
</evidence>
<keyword evidence="4 7" id="KW-0040">ANK repeat</keyword>
<dbReference type="InterPro" id="IPR016035">
    <property type="entry name" value="Acyl_Trfase/lysoPLipase"/>
</dbReference>
<reference evidence="11" key="1">
    <citation type="submission" date="2023-10" db="EMBL/GenBank/DDBJ databases">
        <title>Genome assembly of Pristionchus species.</title>
        <authorList>
            <person name="Yoshida K."/>
            <person name="Sommer R.J."/>
        </authorList>
    </citation>
    <scope>NUCLEOTIDE SEQUENCE</scope>
    <source>
        <strain evidence="11">RS0144</strain>
    </source>
</reference>